<organism evidence="6 7">
    <name type="scientific">Conexibacter arvalis</name>
    <dbReference type="NCBI Taxonomy" id="912552"/>
    <lineage>
        <taxon>Bacteria</taxon>
        <taxon>Bacillati</taxon>
        <taxon>Actinomycetota</taxon>
        <taxon>Thermoleophilia</taxon>
        <taxon>Solirubrobacterales</taxon>
        <taxon>Conexibacteraceae</taxon>
        <taxon>Conexibacter</taxon>
    </lineage>
</organism>
<dbReference type="RefSeq" id="WP_183341527.1">
    <property type="nucleotide sequence ID" value="NZ_JACHNU010000002.1"/>
</dbReference>
<evidence type="ECO:0000313" key="6">
    <source>
        <dbReference type="EMBL" id="MBB4662380.1"/>
    </source>
</evidence>
<sequence>MRRFALGIGSHAPPAISRVRWLLLAAVPPTVLLVRRRRALGLPRSLSTALAVSVPLAVAGALPRSRSRHVLLWAAQMWAYTAAFEIPYDRPERIASRLRVVEPVRADRALAGGTTPTERLQGALRDPARVSWLDRALTAVYAFWEAEPHLAMGAVLLLRPDRFGALATRQAATFDLTLAGYWLLPTAPPWWAAERAGVLHGDVQRVVMRVLRDLRGKPLEQDDVVGANPWGSMPSDHFAAALAAALALAELHPAAGAAGLSYALVLGVALVYLGEHYVVDLLAGGGLALAVAALEPALGPVARRVDARWRRLEP</sequence>
<dbReference type="PANTHER" id="PTHR31310">
    <property type="match status" value="1"/>
</dbReference>
<proteinExistence type="predicted"/>
<protein>
    <submittedName>
        <fullName evidence="6">Membrane-associated phospholipid phosphatase</fullName>
    </submittedName>
</protein>
<dbReference type="SUPFAM" id="SSF48317">
    <property type="entry name" value="Acid phosphatase/Vanadium-dependent haloperoxidase"/>
    <property type="match status" value="1"/>
</dbReference>
<dbReference type="InterPro" id="IPR052185">
    <property type="entry name" value="IPC_Synthase-Related"/>
</dbReference>
<comment type="subcellular location">
    <subcellularLocation>
        <location evidence="1">Membrane</location>
        <topology evidence="1">Multi-pass membrane protein</topology>
    </subcellularLocation>
</comment>
<keyword evidence="7" id="KW-1185">Reference proteome</keyword>
<gene>
    <name evidence="6" type="ORF">BDZ31_001966</name>
</gene>
<dbReference type="AlphaFoldDB" id="A0A840IEM0"/>
<keyword evidence="3" id="KW-1133">Transmembrane helix</keyword>
<feature type="domain" description="Inositolphosphotransferase Aur1/Ipt1" evidence="5">
    <location>
        <begin position="130"/>
        <end position="293"/>
    </location>
</feature>
<dbReference type="InterPro" id="IPR026841">
    <property type="entry name" value="Aur1/Ipt1"/>
</dbReference>
<comment type="caution">
    <text evidence="6">The sequence shown here is derived from an EMBL/GenBank/DDBJ whole genome shotgun (WGS) entry which is preliminary data.</text>
</comment>
<keyword evidence="4" id="KW-0472">Membrane</keyword>
<evidence type="ECO:0000256" key="1">
    <source>
        <dbReference type="ARBA" id="ARBA00004141"/>
    </source>
</evidence>
<dbReference type="GO" id="GO:0016020">
    <property type="term" value="C:membrane"/>
    <property type="evidence" value="ECO:0007669"/>
    <property type="project" value="UniProtKB-SubCell"/>
</dbReference>
<evidence type="ECO:0000313" key="7">
    <source>
        <dbReference type="Proteomes" id="UP000585272"/>
    </source>
</evidence>
<dbReference type="Proteomes" id="UP000585272">
    <property type="component" value="Unassembled WGS sequence"/>
</dbReference>
<evidence type="ECO:0000256" key="4">
    <source>
        <dbReference type="ARBA" id="ARBA00023136"/>
    </source>
</evidence>
<evidence type="ECO:0000256" key="2">
    <source>
        <dbReference type="ARBA" id="ARBA00022692"/>
    </source>
</evidence>
<evidence type="ECO:0000259" key="5">
    <source>
        <dbReference type="Pfam" id="PF14378"/>
    </source>
</evidence>
<accession>A0A840IEM0</accession>
<dbReference type="InterPro" id="IPR036938">
    <property type="entry name" value="PAP2/HPO_sf"/>
</dbReference>
<name>A0A840IEM0_9ACTN</name>
<reference evidence="6 7" key="1">
    <citation type="submission" date="2020-08" db="EMBL/GenBank/DDBJ databases">
        <title>Genomic Encyclopedia of Archaeal and Bacterial Type Strains, Phase II (KMG-II): from individual species to whole genera.</title>
        <authorList>
            <person name="Goeker M."/>
        </authorList>
    </citation>
    <scope>NUCLEOTIDE SEQUENCE [LARGE SCALE GENOMIC DNA]</scope>
    <source>
        <strain evidence="6 7">DSM 23288</strain>
    </source>
</reference>
<dbReference type="EMBL" id="JACHNU010000002">
    <property type="protein sequence ID" value="MBB4662380.1"/>
    <property type="molecule type" value="Genomic_DNA"/>
</dbReference>
<dbReference type="Gene3D" id="1.20.144.10">
    <property type="entry name" value="Phosphatidic acid phosphatase type 2/haloperoxidase"/>
    <property type="match status" value="1"/>
</dbReference>
<dbReference type="PANTHER" id="PTHR31310:SF7">
    <property type="entry name" value="PA-PHOSPHATASE RELATED-FAMILY PROTEIN DDB_G0268928"/>
    <property type="match status" value="1"/>
</dbReference>
<dbReference type="Pfam" id="PF14378">
    <property type="entry name" value="PAP2_3"/>
    <property type="match status" value="1"/>
</dbReference>
<evidence type="ECO:0000256" key="3">
    <source>
        <dbReference type="ARBA" id="ARBA00022989"/>
    </source>
</evidence>
<keyword evidence="2" id="KW-0812">Transmembrane</keyword>